<evidence type="ECO:0000256" key="1">
    <source>
        <dbReference type="SAM" id="MobiDB-lite"/>
    </source>
</evidence>
<gene>
    <name evidence="2" type="ORF">ACFQFQ_12950</name>
</gene>
<feature type="region of interest" description="Disordered" evidence="1">
    <location>
        <begin position="52"/>
        <end position="86"/>
    </location>
</feature>
<accession>A0ABW2B3B8</accession>
<evidence type="ECO:0000313" key="3">
    <source>
        <dbReference type="Proteomes" id="UP001596353"/>
    </source>
</evidence>
<feature type="compositionally biased region" description="Polar residues" evidence="1">
    <location>
        <begin position="52"/>
        <end position="63"/>
    </location>
</feature>
<dbReference type="EMBL" id="JBHSWG010000001">
    <property type="protein sequence ID" value="MFC6760189.1"/>
    <property type="molecule type" value="Genomic_DNA"/>
</dbReference>
<sequence>MPVHYGYTNTIYGTQSTINGSAHNYAFAPPAGSTWRYTGPDTYFVVDENTGATQFNGDPTNEVVSPRSGSADLASRPQMSAARRVR</sequence>
<keyword evidence="3" id="KW-1185">Reference proteome</keyword>
<comment type="caution">
    <text evidence="2">The sequence shown here is derived from an EMBL/GenBank/DDBJ whole genome shotgun (WGS) entry which is preliminary data.</text>
</comment>
<proteinExistence type="predicted"/>
<protein>
    <submittedName>
        <fullName evidence="2">Uncharacterized protein</fullName>
    </submittedName>
</protein>
<dbReference type="Proteomes" id="UP001596353">
    <property type="component" value="Unassembled WGS sequence"/>
</dbReference>
<evidence type="ECO:0000313" key="2">
    <source>
        <dbReference type="EMBL" id="MFC6760189.1"/>
    </source>
</evidence>
<name>A0ABW2B3B8_9RHOB</name>
<organism evidence="2 3">
    <name type="scientific">Sulfitobacter porphyrae</name>
    <dbReference type="NCBI Taxonomy" id="1246864"/>
    <lineage>
        <taxon>Bacteria</taxon>
        <taxon>Pseudomonadati</taxon>
        <taxon>Pseudomonadota</taxon>
        <taxon>Alphaproteobacteria</taxon>
        <taxon>Rhodobacterales</taxon>
        <taxon>Roseobacteraceae</taxon>
        <taxon>Sulfitobacter</taxon>
    </lineage>
</organism>
<reference evidence="3" key="1">
    <citation type="journal article" date="2019" name="Int. J. Syst. Evol. Microbiol.">
        <title>The Global Catalogue of Microorganisms (GCM) 10K type strain sequencing project: providing services to taxonomists for standard genome sequencing and annotation.</title>
        <authorList>
            <consortium name="The Broad Institute Genomics Platform"/>
            <consortium name="The Broad Institute Genome Sequencing Center for Infectious Disease"/>
            <person name="Wu L."/>
            <person name="Ma J."/>
        </authorList>
    </citation>
    <scope>NUCLEOTIDE SEQUENCE [LARGE SCALE GENOMIC DNA]</scope>
    <source>
        <strain evidence="3">CCUG 66188</strain>
    </source>
</reference>